<dbReference type="AlphaFoldDB" id="A0A1N6FHT7"/>
<organism evidence="1 2">
    <name type="scientific">Vannielia litorea</name>
    <dbReference type="NCBI Taxonomy" id="1217970"/>
    <lineage>
        <taxon>Bacteria</taxon>
        <taxon>Pseudomonadati</taxon>
        <taxon>Pseudomonadota</taxon>
        <taxon>Alphaproteobacteria</taxon>
        <taxon>Rhodobacterales</taxon>
        <taxon>Paracoccaceae</taxon>
        <taxon>Vannielia</taxon>
    </lineage>
</organism>
<gene>
    <name evidence="1" type="ORF">SAMN05444002_1684</name>
</gene>
<accession>A0A1N6FHT7</accession>
<dbReference type="STRING" id="1217970.SAMN05444002_1684"/>
<evidence type="ECO:0000313" key="2">
    <source>
        <dbReference type="Proteomes" id="UP000184932"/>
    </source>
</evidence>
<dbReference type="RefSeq" id="WP_074255761.1">
    <property type="nucleotide sequence ID" value="NZ_FSRL01000001.1"/>
</dbReference>
<evidence type="ECO:0000313" key="1">
    <source>
        <dbReference type="EMBL" id="SIN94858.1"/>
    </source>
</evidence>
<keyword evidence="2" id="KW-1185">Reference proteome</keyword>
<protein>
    <recommendedName>
        <fullName evidence="3">DUF1127 domain-containing protein</fullName>
    </recommendedName>
</protein>
<name>A0A1N6FHT7_9RHOB</name>
<evidence type="ECO:0008006" key="3">
    <source>
        <dbReference type="Google" id="ProtNLM"/>
    </source>
</evidence>
<dbReference type="Proteomes" id="UP000184932">
    <property type="component" value="Unassembled WGS sequence"/>
</dbReference>
<reference evidence="2" key="1">
    <citation type="submission" date="2016-11" db="EMBL/GenBank/DDBJ databases">
        <authorList>
            <person name="Varghese N."/>
            <person name="Submissions S."/>
        </authorList>
    </citation>
    <scope>NUCLEOTIDE SEQUENCE [LARGE SCALE GENOMIC DNA]</scope>
    <source>
        <strain evidence="2">DSM 29440</strain>
    </source>
</reference>
<dbReference type="EMBL" id="FSRL01000001">
    <property type="protein sequence ID" value="SIN94858.1"/>
    <property type="molecule type" value="Genomic_DNA"/>
</dbReference>
<proteinExistence type="predicted"/>
<sequence>MATQATDIQFTRPGLMARIGAAFDRVLTVLVAAAEANPRMKAVNRLSAMSDEELAARGLKREDIVRHVFRDIYYV</sequence>